<proteinExistence type="predicted"/>
<gene>
    <name evidence="1" type="ORF">C7999DRAFT_18545</name>
</gene>
<protein>
    <submittedName>
        <fullName evidence="1">Uncharacterized protein</fullName>
    </submittedName>
</protein>
<keyword evidence="2" id="KW-1185">Reference proteome</keyword>
<dbReference type="EMBL" id="MU857903">
    <property type="protein sequence ID" value="KAK4243038.1"/>
    <property type="molecule type" value="Genomic_DNA"/>
</dbReference>
<reference evidence="1" key="2">
    <citation type="submission" date="2023-05" db="EMBL/GenBank/DDBJ databases">
        <authorList>
            <consortium name="Lawrence Berkeley National Laboratory"/>
            <person name="Steindorff A."/>
            <person name="Hensen N."/>
            <person name="Bonometti L."/>
            <person name="Westerberg I."/>
            <person name="Brannstrom I.O."/>
            <person name="Guillou S."/>
            <person name="Cros-Aarteil S."/>
            <person name="Calhoun S."/>
            <person name="Haridas S."/>
            <person name="Kuo A."/>
            <person name="Mondo S."/>
            <person name="Pangilinan J."/>
            <person name="Riley R."/>
            <person name="Labutti K."/>
            <person name="Andreopoulos B."/>
            <person name="Lipzen A."/>
            <person name="Chen C."/>
            <person name="Yanf M."/>
            <person name="Daum C."/>
            <person name="Ng V."/>
            <person name="Clum A."/>
            <person name="Ohm R."/>
            <person name="Martin F."/>
            <person name="Silar P."/>
            <person name="Natvig D."/>
            <person name="Lalanne C."/>
            <person name="Gautier V."/>
            <person name="Ament-Velasquez S.L."/>
            <person name="Kruys A."/>
            <person name="Hutchinson M.I."/>
            <person name="Powell A.J."/>
            <person name="Barry K."/>
            <person name="Miller A.N."/>
            <person name="Grigoriev I.V."/>
            <person name="Debuchy R."/>
            <person name="Gladieux P."/>
            <person name="Thoren M.H."/>
            <person name="Johannesson H."/>
        </authorList>
    </citation>
    <scope>NUCLEOTIDE SEQUENCE</scope>
    <source>
        <strain evidence="1">CBS 359.72</strain>
    </source>
</reference>
<reference evidence="1" key="1">
    <citation type="journal article" date="2023" name="Mol. Phylogenet. Evol.">
        <title>Genome-scale phylogeny and comparative genomics of the fungal order Sordariales.</title>
        <authorList>
            <person name="Hensen N."/>
            <person name="Bonometti L."/>
            <person name="Westerberg I."/>
            <person name="Brannstrom I.O."/>
            <person name="Guillou S."/>
            <person name="Cros-Aarteil S."/>
            <person name="Calhoun S."/>
            <person name="Haridas S."/>
            <person name="Kuo A."/>
            <person name="Mondo S."/>
            <person name="Pangilinan J."/>
            <person name="Riley R."/>
            <person name="LaButti K."/>
            <person name="Andreopoulos B."/>
            <person name="Lipzen A."/>
            <person name="Chen C."/>
            <person name="Yan M."/>
            <person name="Daum C."/>
            <person name="Ng V."/>
            <person name="Clum A."/>
            <person name="Steindorff A."/>
            <person name="Ohm R.A."/>
            <person name="Martin F."/>
            <person name="Silar P."/>
            <person name="Natvig D.O."/>
            <person name="Lalanne C."/>
            <person name="Gautier V."/>
            <person name="Ament-Velasquez S.L."/>
            <person name="Kruys A."/>
            <person name="Hutchinson M.I."/>
            <person name="Powell A.J."/>
            <person name="Barry K."/>
            <person name="Miller A.N."/>
            <person name="Grigoriev I.V."/>
            <person name="Debuchy R."/>
            <person name="Gladieux P."/>
            <person name="Hiltunen Thoren M."/>
            <person name="Johannesson H."/>
        </authorList>
    </citation>
    <scope>NUCLEOTIDE SEQUENCE</scope>
    <source>
        <strain evidence="1">CBS 359.72</strain>
    </source>
</reference>
<comment type="caution">
    <text evidence="1">The sequence shown here is derived from an EMBL/GenBank/DDBJ whole genome shotgun (WGS) entry which is preliminary data.</text>
</comment>
<organism evidence="1 2">
    <name type="scientific">Corynascus novoguineensis</name>
    <dbReference type="NCBI Taxonomy" id="1126955"/>
    <lineage>
        <taxon>Eukaryota</taxon>
        <taxon>Fungi</taxon>
        <taxon>Dikarya</taxon>
        <taxon>Ascomycota</taxon>
        <taxon>Pezizomycotina</taxon>
        <taxon>Sordariomycetes</taxon>
        <taxon>Sordariomycetidae</taxon>
        <taxon>Sordariales</taxon>
        <taxon>Chaetomiaceae</taxon>
        <taxon>Corynascus</taxon>
    </lineage>
</organism>
<sequence>ALATTIDEFGREVIACSFYDSKGLKCKMIERSSCYGEYVLTRIVDKSKRLDHDEQDAKELFHSRRTALLDT</sequence>
<feature type="non-terminal residue" evidence="1">
    <location>
        <position position="1"/>
    </location>
</feature>
<accession>A0AAN7CLM5</accession>
<dbReference type="Proteomes" id="UP001303647">
    <property type="component" value="Unassembled WGS sequence"/>
</dbReference>
<evidence type="ECO:0000313" key="1">
    <source>
        <dbReference type="EMBL" id="KAK4243038.1"/>
    </source>
</evidence>
<name>A0AAN7CLM5_9PEZI</name>
<evidence type="ECO:0000313" key="2">
    <source>
        <dbReference type="Proteomes" id="UP001303647"/>
    </source>
</evidence>
<dbReference type="AlphaFoldDB" id="A0AAN7CLM5"/>